<organism evidence="4 5">
    <name type="scientific">Massilia eburnea</name>
    <dbReference type="NCBI Taxonomy" id="1776165"/>
    <lineage>
        <taxon>Bacteria</taxon>
        <taxon>Pseudomonadati</taxon>
        <taxon>Pseudomonadota</taxon>
        <taxon>Betaproteobacteria</taxon>
        <taxon>Burkholderiales</taxon>
        <taxon>Oxalobacteraceae</taxon>
        <taxon>Telluria group</taxon>
        <taxon>Massilia</taxon>
    </lineage>
</organism>
<dbReference type="Proteomes" id="UP000472320">
    <property type="component" value="Unassembled WGS sequence"/>
</dbReference>
<dbReference type="AlphaFoldDB" id="A0A6L6QB84"/>
<dbReference type="EMBL" id="WNKX01000001">
    <property type="protein sequence ID" value="MTW09003.1"/>
    <property type="molecule type" value="Genomic_DNA"/>
</dbReference>
<feature type="compositionally biased region" description="Low complexity" evidence="1">
    <location>
        <begin position="50"/>
        <end position="61"/>
    </location>
</feature>
<accession>A0A6L6QB84</accession>
<comment type="caution">
    <text evidence="4">The sequence shown here is derived from an EMBL/GenBank/DDBJ whole genome shotgun (WGS) entry which is preliminary data.</text>
</comment>
<evidence type="ECO:0000256" key="1">
    <source>
        <dbReference type="SAM" id="MobiDB-lite"/>
    </source>
</evidence>
<feature type="domain" description="DUF4124" evidence="3">
    <location>
        <begin position="7"/>
        <end position="61"/>
    </location>
</feature>
<evidence type="ECO:0000313" key="4">
    <source>
        <dbReference type="EMBL" id="MTW09003.1"/>
    </source>
</evidence>
<evidence type="ECO:0000256" key="2">
    <source>
        <dbReference type="SAM" id="SignalP"/>
    </source>
</evidence>
<dbReference type="InterPro" id="IPR025392">
    <property type="entry name" value="DUF4124"/>
</dbReference>
<dbReference type="Pfam" id="PF13511">
    <property type="entry name" value="DUF4124"/>
    <property type="match status" value="1"/>
</dbReference>
<keyword evidence="2" id="KW-0732">Signal</keyword>
<feature type="signal peptide" evidence="2">
    <location>
        <begin position="1"/>
        <end position="18"/>
    </location>
</feature>
<protein>
    <submittedName>
        <fullName evidence="4">DUF4124 domain-containing protein</fullName>
    </submittedName>
</protein>
<evidence type="ECO:0000259" key="3">
    <source>
        <dbReference type="Pfam" id="PF13511"/>
    </source>
</evidence>
<feature type="region of interest" description="Disordered" evidence="1">
    <location>
        <begin position="32"/>
        <end position="110"/>
    </location>
</feature>
<evidence type="ECO:0000313" key="5">
    <source>
        <dbReference type="Proteomes" id="UP000472320"/>
    </source>
</evidence>
<proteinExistence type="predicted"/>
<name>A0A6L6QB84_9BURK</name>
<dbReference type="OrthoDB" id="8794394at2"/>
<feature type="chain" id="PRO_5027121864" evidence="2">
    <location>
        <begin position="19"/>
        <end position="162"/>
    </location>
</feature>
<keyword evidence="5" id="KW-1185">Reference proteome</keyword>
<gene>
    <name evidence="4" type="ORF">GM658_00165</name>
</gene>
<feature type="compositionally biased region" description="Basic and acidic residues" evidence="1">
    <location>
        <begin position="62"/>
        <end position="81"/>
    </location>
</feature>
<dbReference type="RefSeq" id="WP_155451999.1">
    <property type="nucleotide sequence ID" value="NZ_WNKX01000001.1"/>
</dbReference>
<sequence length="162" mass="18368">MKKIIPLLIAMAAVPAHAQLYKWTDAGGKVHYSDRPQDGVNSKELTVQRPAQPAVPAAPAADDWRQRERESRERRMQREQANDDAADAAAREPYNPSMHRSNKPMTDDEVCTRDAQQIAYAEQAKKISFRQGVVATEEERQAVIRQRKENHALLCGPGQRRR</sequence>
<reference evidence="4 5" key="1">
    <citation type="submission" date="2019-11" db="EMBL/GenBank/DDBJ databases">
        <title>Type strains purchased from KCTC, JCM and DSMZ.</title>
        <authorList>
            <person name="Lu H."/>
        </authorList>
    </citation>
    <scope>NUCLEOTIDE SEQUENCE [LARGE SCALE GENOMIC DNA]</scope>
    <source>
        <strain evidence="4 5">JCM 31587</strain>
    </source>
</reference>